<accession>A0ABQ8SIP7</accession>
<sequence length="79" mass="8432">MAGLCEGGNEPSGSLKAIFSNRRQAEGVSARRYSSESSQLHSMAFINTGNKVFIQSIQREALEAAFNLRRGDTSGVPAA</sequence>
<reference evidence="1 2" key="1">
    <citation type="journal article" date="2022" name="Allergy">
        <title>Genome assembly and annotation of Periplaneta americana reveal a comprehensive cockroach allergen profile.</title>
        <authorList>
            <person name="Wang L."/>
            <person name="Xiong Q."/>
            <person name="Saelim N."/>
            <person name="Wang L."/>
            <person name="Nong W."/>
            <person name="Wan A.T."/>
            <person name="Shi M."/>
            <person name="Liu X."/>
            <person name="Cao Q."/>
            <person name="Hui J.H.L."/>
            <person name="Sookrung N."/>
            <person name="Leung T.F."/>
            <person name="Tungtrongchitr A."/>
            <person name="Tsui S.K.W."/>
        </authorList>
    </citation>
    <scope>NUCLEOTIDE SEQUENCE [LARGE SCALE GENOMIC DNA]</scope>
    <source>
        <strain evidence="1">PWHHKU_190912</strain>
    </source>
</reference>
<protein>
    <submittedName>
        <fullName evidence="1">Uncharacterized protein</fullName>
    </submittedName>
</protein>
<proteinExistence type="predicted"/>
<evidence type="ECO:0000313" key="2">
    <source>
        <dbReference type="Proteomes" id="UP001148838"/>
    </source>
</evidence>
<comment type="caution">
    <text evidence="1">The sequence shown here is derived from an EMBL/GenBank/DDBJ whole genome shotgun (WGS) entry which is preliminary data.</text>
</comment>
<evidence type="ECO:0000313" key="1">
    <source>
        <dbReference type="EMBL" id="KAJ4434020.1"/>
    </source>
</evidence>
<name>A0ABQ8SIP7_PERAM</name>
<organism evidence="1 2">
    <name type="scientific">Periplaneta americana</name>
    <name type="common">American cockroach</name>
    <name type="synonym">Blatta americana</name>
    <dbReference type="NCBI Taxonomy" id="6978"/>
    <lineage>
        <taxon>Eukaryota</taxon>
        <taxon>Metazoa</taxon>
        <taxon>Ecdysozoa</taxon>
        <taxon>Arthropoda</taxon>
        <taxon>Hexapoda</taxon>
        <taxon>Insecta</taxon>
        <taxon>Pterygota</taxon>
        <taxon>Neoptera</taxon>
        <taxon>Polyneoptera</taxon>
        <taxon>Dictyoptera</taxon>
        <taxon>Blattodea</taxon>
        <taxon>Blattoidea</taxon>
        <taxon>Blattidae</taxon>
        <taxon>Blattinae</taxon>
        <taxon>Periplaneta</taxon>
    </lineage>
</organism>
<dbReference type="Proteomes" id="UP001148838">
    <property type="component" value="Unassembled WGS sequence"/>
</dbReference>
<dbReference type="EMBL" id="JAJSOF020000027">
    <property type="protein sequence ID" value="KAJ4434020.1"/>
    <property type="molecule type" value="Genomic_DNA"/>
</dbReference>
<gene>
    <name evidence="1" type="ORF">ANN_16339</name>
</gene>
<keyword evidence="2" id="KW-1185">Reference proteome</keyword>